<evidence type="ECO:0000313" key="2">
    <source>
        <dbReference type="Proteomes" id="UP001274896"/>
    </source>
</evidence>
<reference evidence="1" key="1">
    <citation type="submission" date="2023-06" db="EMBL/GenBank/DDBJ databases">
        <title>Male Hemibagrus guttatus genome.</title>
        <authorList>
            <person name="Bian C."/>
        </authorList>
    </citation>
    <scope>NUCLEOTIDE SEQUENCE</scope>
    <source>
        <strain evidence="1">Male_cb2023</strain>
        <tissue evidence="1">Muscle</tissue>
    </source>
</reference>
<sequence length="113" mass="11697">MLRRQASRTGSGFPAAAYGPMAAAAVAAARGSGRGARGRGGYAAYPHSTGPGCEMQQSCSDNALKARVWESETDSLDTLSCSYASGSVCPVHRPQVQTRPGSIFSVQSSEVEI</sequence>
<dbReference type="AlphaFoldDB" id="A0AAE0V1I4"/>
<dbReference type="Proteomes" id="UP001274896">
    <property type="component" value="Unassembled WGS sequence"/>
</dbReference>
<name>A0AAE0V1I4_9TELE</name>
<gene>
    <name evidence="1" type="ORF">QTP70_007893</name>
</gene>
<proteinExistence type="predicted"/>
<accession>A0AAE0V1I4</accession>
<protein>
    <submittedName>
        <fullName evidence="1">Uncharacterized protein</fullName>
    </submittedName>
</protein>
<dbReference type="EMBL" id="JAUCMX010000011">
    <property type="protein sequence ID" value="KAK3531002.1"/>
    <property type="molecule type" value="Genomic_DNA"/>
</dbReference>
<keyword evidence="2" id="KW-1185">Reference proteome</keyword>
<comment type="caution">
    <text evidence="1">The sequence shown here is derived from an EMBL/GenBank/DDBJ whole genome shotgun (WGS) entry which is preliminary data.</text>
</comment>
<organism evidence="1 2">
    <name type="scientific">Hemibagrus guttatus</name>
    <dbReference type="NCBI Taxonomy" id="175788"/>
    <lineage>
        <taxon>Eukaryota</taxon>
        <taxon>Metazoa</taxon>
        <taxon>Chordata</taxon>
        <taxon>Craniata</taxon>
        <taxon>Vertebrata</taxon>
        <taxon>Euteleostomi</taxon>
        <taxon>Actinopterygii</taxon>
        <taxon>Neopterygii</taxon>
        <taxon>Teleostei</taxon>
        <taxon>Ostariophysi</taxon>
        <taxon>Siluriformes</taxon>
        <taxon>Bagridae</taxon>
        <taxon>Hemibagrus</taxon>
    </lineage>
</organism>
<evidence type="ECO:0000313" key="1">
    <source>
        <dbReference type="EMBL" id="KAK3531002.1"/>
    </source>
</evidence>